<dbReference type="PANTHER" id="PTHR31865">
    <property type="entry name" value="OSJNBA0071G03.3 PROTEIN"/>
    <property type="match status" value="1"/>
</dbReference>
<accession>A0ABR2FXC9</accession>
<dbReference type="PROSITE" id="PS51257">
    <property type="entry name" value="PROKAR_LIPOPROTEIN"/>
    <property type="match status" value="1"/>
</dbReference>
<name>A0ABR2FXC9_9ROSI</name>
<proteinExistence type="predicted"/>
<organism evidence="1 2">
    <name type="scientific">Hibiscus sabdariffa</name>
    <name type="common">roselle</name>
    <dbReference type="NCBI Taxonomy" id="183260"/>
    <lineage>
        <taxon>Eukaryota</taxon>
        <taxon>Viridiplantae</taxon>
        <taxon>Streptophyta</taxon>
        <taxon>Embryophyta</taxon>
        <taxon>Tracheophyta</taxon>
        <taxon>Spermatophyta</taxon>
        <taxon>Magnoliopsida</taxon>
        <taxon>eudicotyledons</taxon>
        <taxon>Gunneridae</taxon>
        <taxon>Pentapetalae</taxon>
        <taxon>rosids</taxon>
        <taxon>malvids</taxon>
        <taxon>Malvales</taxon>
        <taxon>Malvaceae</taxon>
        <taxon>Malvoideae</taxon>
        <taxon>Hibiscus</taxon>
    </lineage>
</organism>
<dbReference type="Proteomes" id="UP001472677">
    <property type="component" value="Unassembled WGS sequence"/>
</dbReference>
<evidence type="ECO:0000313" key="2">
    <source>
        <dbReference type="Proteomes" id="UP001472677"/>
    </source>
</evidence>
<gene>
    <name evidence="1" type="ORF">V6N12_023317</name>
</gene>
<dbReference type="EMBL" id="JBBPBM010000004">
    <property type="protein sequence ID" value="KAK8588905.1"/>
    <property type="molecule type" value="Genomic_DNA"/>
</dbReference>
<dbReference type="PANTHER" id="PTHR31865:SF3">
    <property type="entry name" value="PHOSPHODIESTERASE EPSILON-1, PUTATIVE (DUF1685)-RELATED"/>
    <property type="match status" value="1"/>
</dbReference>
<dbReference type="Pfam" id="PF07939">
    <property type="entry name" value="DUF1685"/>
    <property type="match status" value="1"/>
</dbReference>
<protein>
    <submittedName>
        <fullName evidence="1">Uncharacterized protein</fullName>
    </submittedName>
</protein>
<reference evidence="1 2" key="1">
    <citation type="journal article" date="2024" name="G3 (Bethesda)">
        <title>Genome assembly of Hibiscus sabdariffa L. provides insights into metabolisms of medicinal natural products.</title>
        <authorList>
            <person name="Kim T."/>
        </authorList>
    </citation>
    <scope>NUCLEOTIDE SEQUENCE [LARGE SCALE GENOMIC DNA]</scope>
    <source>
        <strain evidence="1">TK-2024</strain>
        <tissue evidence="1">Old leaves</tissue>
    </source>
</reference>
<keyword evidence="2" id="KW-1185">Reference proteome</keyword>
<dbReference type="InterPro" id="IPR012881">
    <property type="entry name" value="DUF1685"/>
</dbReference>
<sequence length="145" mass="16763">MVKKGEAIRRKLIMPSSSSLSCDSETEDLLRTSLKPPPLMECWRGYLSRQLSNCETSRDIAWERRRQQILRQQRGRSGIFVTNGKGLTDEDLHELKGFIELGFGFVEEQGQKTVQYITCFRPLFCRKSPDSELSPIVTFFRKLSN</sequence>
<comment type="caution">
    <text evidence="1">The sequence shown here is derived from an EMBL/GenBank/DDBJ whole genome shotgun (WGS) entry which is preliminary data.</text>
</comment>
<evidence type="ECO:0000313" key="1">
    <source>
        <dbReference type="EMBL" id="KAK8588905.1"/>
    </source>
</evidence>